<sequence length="234" mass="25747">MRTARGSESSDMTDVSAAGRSIAVDARLQEYALAHSTQPDAVQRALIDATERAAAEHAGMRISHDEGTFLTLLTQLSRARFAVEVGTFTGYSALCIARGLPDDGKLLCCDVSEEWTSIGREHWERAGVADRIDLRIAPAIETLRALPDEPAIDLAFIDADKESYIAYWEELAPRMRPGGVLLVDNTLWHGRVADAEPDETTRVIREFNDHAAADDRVELVVLTLSDGVTMARRR</sequence>
<evidence type="ECO:0000256" key="3">
    <source>
        <dbReference type="ARBA" id="ARBA00022691"/>
    </source>
</evidence>
<dbReference type="InterPro" id="IPR029063">
    <property type="entry name" value="SAM-dependent_MTases_sf"/>
</dbReference>
<gene>
    <name evidence="4" type="ORF">ACFQGD_16125</name>
</gene>
<dbReference type="Gene3D" id="3.40.50.150">
    <property type="entry name" value="Vaccinia Virus protein VP39"/>
    <property type="match status" value="1"/>
</dbReference>
<dbReference type="GO" id="GO:0008168">
    <property type="term" value="F:methyltransferase activity"/>
    <property type="evidence" value="ECO:0007669"/>
    <property type="project" value="UniProtKB-KW"/>
</dbReference>
<name>A0ABW2C2D8_9PSEU</name>
<dbReference type="EC" id="2.1.1.-" evidence="4"/>
<comment type="caution">
    <text evidence="4">The sequence shown here is derived from an EMBL/GenBank/DDBJ whole genome shotgun (WGS) entry which is preliminary data.</text>
</comment>
<dbReference type="PANTHER" id="PTHR10509:SF14">
    <property type="entry name" value="CAFFEOYL-COA O-METHYLTRANSFERASE 3-RELATED"/>
    <property type="match status" value="1"/>
</dbReference>
<evidence type="ECO:0000313" key="4">
    <source>
        <dbReference type="EMBL" id="MFC6868668.1"/>
    </source>
</evidence>
<dbReference type="RefSeq" id="WP_345390613.1">
    <property type="nucleotide sequence ID" value="NZ_BAABLA010000005.1"/>
</dbReference>
<keyword evidence="3" id="KW-0949">S-adenosyl-L-methionine</keyword>
<dbReference type="InterPro" id="IPR050362">
    <property type="entry name" value="Cation-dep_OMT"/>
</dbReference>
<dbReference type="Pfam" id="PF01596">
    <property type="entry name" value="Methyltransf_3"/>
    <property type="match status" value="1"/>
</dbReference>
<protein>
    <submittedName>
        <fullName evidence="4">O-methyltransferase</fullName>
        <ecNumber evidence="4">2.1.1.-</ecNumber>
    </submittedName>
</protein>
<dbReference type="GO" id="GO:0032259">
    <property type="term" value="P:methylation"/>
    <property type="evidence" value="ECO:0007669"/>
    <property type="project" value="UniProtKB-KW"/>
</dbReference>
<keyword evidence="5" id="KW-1185">Reference proteome</keyword>
<evidence type="ECO:0000256" key="2">
    <source>
        <dbReference type="ARBA" id="ARBA00022679"/>
    </source>
</evidence>
<dbReference type="EMBL" id="JBHSXX010000001">
    <property type="protein sequence ID" value="MFC6868668.1"/>
    <property type="molecule type" value="Genomic_DNA"/>
</dbReference>
<reference evidence="5" key="1">
    <citation type="journal article" date="2019" name="Int. J. Syst. Evol. Microbiol.">
        <title>The Global Catalogue of Microorganisms (GCM) 10K type strain sequencing project: providing services to taxonomists for standard genome sequencing and annotation.</title>
        <authorList>
            <consortium name="The Broad Institute Genomics Platform"/>
            <consortium name="The Broad Institute Genome Sequencing Center for Infectious Disease"/>
            <person name="Wu L."/>
            <person name="Ma J."/>
        </authorList>
    </citation>
    <scope>NUCLEOTIDE SEQUENCE [LARGE SCALE GENOMIC DNA]</scope>
    <source>
        <strain evidence="5">KCTC 32255</strain>
    </source>
</reference>
<dbReference type="Proteomes" id="UP001596337">
    <property type="component" value="Unassembled WGS sequence"/>
</dbReference>
<dbReference type="InterPro" id="IPR002935">
    <property type="entry name" value="SAM_O-MeTrfase"/>
</dbReference>
<keyword evidence="1 4" id="KW-0489">Methyltransferase</keyword>
<dbReference type="PROSITE" id="PS51682">
    <property type="entry name" value="SAM_OMT_I"/>
    <property type="match status" value="1"/>
</dbReference>
<dbReference type="PANTHER" id="PTHR10509">
    <property type="entry name" value="O-METHYLTRANSFERASE-RELATED"/>
    <property type="match status" value="1"/>
</dbReference>
<evidence type="ECO:0000313" key="5">
    <source>
        <dbReference type="Proteomes" id="UP001596337"/>
    </source>
</evidence>
<evidence type="ECO:0000256" key="1">
    <source>
        <dbReference type="ARBA" id="ARBA00022603"/>
    </source>
</evidence>
<proteinExistence type="predicted"/>
<accession>A0ABW2C2D8</accession>
<keyword evidence="2 4" id="KW-0808">Transferase</keyword>
<dbReference type="SUPFAM" id="SSF53335">
    <property type="entry name" value="S-adenosyl-L-methionine-dependent methyltransferases"/>
    <property type="match status" value="1"/>
</dbReference>
<organism evidence="4 5">
    <name type="scientific">Haloechinothrix salitolerans</name>
    <dbReference type="NCBI Taxonomy" id="926830"/>
    <lineage>
        <taxon>Bacteria</taxon>
        <taxon>Bacillati</taxon>
        <taxon>Actinomycetota</taxon>
        <taxon>Actinomycetes</taxon>
        <taxon>Pseudonocardiales</taxon>
        <taxon>Pseudonocardiaceae</taxon>
        <taxon>Haloechinothrix</taxon>
    </lineage>
</organism>